<organism evidence="5 6">
    <name type="scientific">Paractinoplanes aksuensis</name>
    <dbReference type="NCBI Taxonomy" id="2939490"/>
    <lineage>
        <taxon>Bacteria</taxon>
        <taxon>Bacillati</taxon>
        <taxon>Actinomycetota</taxon>
        <taxon>Actinomycetes</taxon>
        <taxon>Micromonosporales</taxon>
        <taxon>Micromonosporaceae</taxon>
        <taxon>Paractinoplanes</taxon>
    </lineage>
</organism>
<comment type="subcellular location">
    <subcellularLocation>
        <location evidence="1">Golgi apparatus membrane</location>
        <topology evidence="1">Peripheral membrane protein</topology>
        <orientation evidence="1">Cytoplasmic side</orientation>
    </subcellularLocation>
</comment>
<dbReference type="Pfam" id="PF05719">
    <property type="entry name" value="GPP34"/>
    <property type="match status" value="1"/>
</dbReference>
<keyword evidence="2" id="KW-0333">Golgi apparatus</keyword>
<gene>
    <name evidence="5" type="ORF">M1L60_25070</name>
</gene>
<name>A0ABT1DSP7_9ACTN</name>
<accession>A0ABT1DSP7</accession>
<evidence type="ECO:0000256" key="2">
    <source>
        <dbReference type="ARBA" id="ARBA00023034"/>
    </source>
</evidence>
<dbReference type="Gene3D" id="1.10.3630.10">
    <property type="entry name" value="yeast vps74-n-term truncation variant domain like"/>
    <property type="match status" value="1"/>
</dbReference>
<dbReference type="InterPro" id="IPR008628">
    <property type="entry name" value="GPP34-like"/>
</dbReference>
<dbReference type="InterPro" id="IPR038261">
    <property type="entry name" value="GPP34-like_sf"/>
</dbReference>
<keyword evidence="6" id="KW-1185">Reference proteome</keyword>
<evidence type="ECO:0000256" key="1">
    <source>
        <dbReference type="ARBA" id="ARBA00004255"/>
    </source>
</evidence>
<evidence type="ECO:0000313" key="5">
    <source>
        <dbReference type="EMBL" id="MCO8273874.1"/>
    </source>
</evidence>
<dbReference type="Proteomes" id="UP001523369">
    <property type="component" value="Unassembled WGS sequence"/>
</dbReference>
<protein>
    <submittedName>
        <fullName evidence="5">GPP34 family phosphoprotein</fullName>
    </submittedName>
</protein>
<evidence type="ECO:0000313" key="6">
    <source>
        <dbReference type="Proteomes" id="UP001523369"/>
    </source>
</evidence>
<sequence>MFLLSHDPAKGRLDDDSHAVRGSLLCGAAVADLCLSGWLRDRDGRAERTDQPATAPPDPFLARVLGDVDRPRRWFDLLERQWLSAEEAVEEQLVAAGVITVERRRVLGLIPVKQIGVADPGSVRALRERVRDAAKQEAPIGPSVLAALAVDGNVSTVFGWRDLRGHKSGVRALNDRVDGALPGLRSALIQSIALRRAA</sequence>
<dbReference type="RefSeq" id="WP_253239951.1">
    <property type="nucleotide sequence ID" value="NZ_JAMYJR010000027.1"/>
</dbReference>
<comment type="caution">
    <text evidence="5">The sequence shown here is derived from an EMBL/GenBank/DDBJ whole genome shotgun (WGS) entry which is preliminary data.</text>
</comment>
<proteinExistence type="predicted"/>
<keyword evidence="3" id="KW-0446">Lipid-binding</keyword>
<keyword evidence="4" id="KW-0472">Membrane</keyword>
<dbReference type="EMBL" id="JAMYJR010000027">
    <property type="protein sequence ID" value="MCO8273874.1"/>
    <property type="molecule type" value="Genomic_DNA"/>
</dbReference>
<evidence type="ECO:0000256" key="4">
    <source>
        <dbReference type="ARBA" id="ARBA00023136"/>
    </source>
</evidence>
<evidence type="ECO:0000256" key="3">
    <source>
        <dbReference type="ARBA" id="ARBA00023121"/>
    </source>
</evidence>
<reference evidence="5 6" key="1">
    <citation type="submission" date="2022-06" db="EMBL/GenBank/DDBJ databases">
        <title>New Species of the Genus Actinoplanes, ActinopZanes ferrugineus.</title>
        <authorList>
            <person name="Ding P."/>
        </authorList>
    </citation>
    <scope>NUCLEOTIDE SEQUENCE [LARGE SCALE GENOMIC DNA]</scope>
    <source>
        <strain evidence="5 6">TRM88003</strain>
    </source>
</reference>